<gene>
    <name evidence="2" type="ordered locus">azo3035</name>
</gene>
<keyword evidence="1" id="KW-0472">Membrane</keyword>
<evidence type="ECO:0000313" key="2">
    <source>
        <dbReference type="EMBL" id="CAL95651.1"/>
    </source>
</evidence>
<feature type="transmembrane region" description="Helical" evidence="1">
    <location>
        <begin position="12"/>
        <end position="33"/>
    </location>
</feature>
<sequence>MHRLHHWFAEYPVLVGLAAAAAITLLVAAVLAVTMHRAGVSLKPLVWIFVLIGLIGLPQAAVHVLDVIRFEQQRADAQPAQAAAVLQPVPWELVFGHNADPSLMTDPRAALAPVLGEAAIAVLSFTAEGESALAARFADARAATRALDAYGNFFQFALARGSDRAGWTARRYGGGGEWNHVVVAGNELYAWTGPSREAVIARRERVLGSWQPPPPTPPQRAHEARLVSGSLSGPALLGFAALNLAAVVAWFFWGAAWAARTDPGPDAHPMPASVLRLQVLAAYAGGGPVQADAAPDGSILLDWNYADARWFDLMHLHRLQRTQRLVLNFDEAERTVRVREYWSRIDTSAGYGGLRLAWQHSSGIELFRVEEERHYGIQLDAAGRPSGELVHATRFDSRLLKQPAIDRVTAAGWRWQPTLVSAPRWMRWLTG</sequence>
<name>A1K9Z6_AZOSB</name>
<reference evidence="2 3" key="1">
    <citation type="journal article" date="2006" name="Nat. Biotechnol.">
        <title>Complete genome of the mutualistic, N2-fixing grass endophyte Azoarcus sp. strain BH72.</title>
        <authorList>
            <person name="Krause A."/>
            <person name="Ramakumar A."/>
            <person name="Bartels D."/>
            <person name="Battistoni F."/>
            <person name="Bekel T."/>
            <person name="Boch J."/>
            <person name="Boehm M."/>
            <person name="Friedrich F."/>
            <person name="Hurek T."/>
            <person name="Krause L."/>
            <person name="Linke B."/>
            <person name="McHardy A.C."/>
            <person name="Sarkar A."/>
            <person name="Schneiker S."/>
            <person name="Syed A.A."/>
            <person name="Thauer R."/>
            <person name="Vorhoelter F.-J."/>
            <person name="Weidner S."/>
            <person name="Puehler A."/>
            <person name="Reinhold-Hurek B."/>
            <person name="Kaiser O."/>
            <person name="Goesmann A."/>
        </authorList>
    </citation>
    <scope>NUCLEOTIDE SEQUENCE [LARGE SCALE GENOMIC DNA]</scope>
    <source>
        <strain evidence="2 3">BH72</strain>
    </source>
</reference>
<dbReference type="RefSeq" id="WP_011766760.1">
    <property type="nucleotide sequence ID" value="NC_008702.1"/>
</dbReference>
<protein>
    <submittedName>
        <fullName evidence="2">Hypothetical membrane protein</fullName>
    </submittedName>
</protein>
<accession>A1K9Z6</accession>
<dbReference type="EMBL" id="AM406670">
    <property type="protein sequence ID" value="CAL95651.1"/>
    <property type="molecule type" value="Genomic_DNA"/>
</dbReference>
<dbReference type="KEGG" id="azo:azo3035"/>
<keyword evidence="1" id="KW-0812">Transmembrane</keyword>
<keyword evidence="3" id="KW-1185">Reference proteome</keyword>
<organism evidence="2 3">
    <name type="scientific">Azoarcus sp. (strain BH72)</name>
    <dbReference type="NCBI Taxonomy" id="418699"/>
    <lineage>
        <taxon>Bacteria</taxon>
        <taxon>Pseudomonadati</taxon>
        <taxon>Pseudomonadota</taxon>
        <taxon>Betaproteobacteria</taxon>
        <taxon>Rhodocyclales</taxon>
        <taxon>Zoogloeaceae</taxon>
        <taxon>Azoarcus</taxon>
    </lineage>
</organism>
<proteinExistence type="predicted"/>
<dbReference type="Proteomes" id="UP000002588">
    <property type="component" value="Chromosome"/>
</dbReference>
<dbReference type="STRING" id="62928.azo3035"/>
<keyword evidence="1" id="KW-1133">Transmembrane helix</keyword>
<feature type="transmembrane region" description="Helical" evidence="1">
    <location>
        <begin position="45"/>
        <end position="65"/>
    </location>
</feature>
<dbReference type="AlphaFoldDB" id="A1K9Z6"/>
<feature type="transmembrane region" description="Helical" evidence="1">
    <location>
        <begin position="235"/>
        <end position="253"/>
    </location>
</feature>
<evidence type="ECO:0000313" key="3">
    <source>
        <dbReference type="Proteomes" id="UP000002588"/>
    </source>
</evidence>
<dbReference type="HOGENOM" id="CLU_635614_0_0_4"/>
<evidence type="ECO:0000256" key="1">
    <source>
        <dbReference type="SAM" id="Phobius"/>
    </source>
</evidence>